<dbReference type="SMART" id="SM00886">
    <property type="entry name" value="Dabb"/>
    <property type="match status" value="1"/>
</dbReference>
<sequence length="116" mass="13028">MLIHCLTVRFKETATPQQIETFHAALAALPDQIDLPFHARHGHDRGERPANADYAVVSEFESAEDFSRFLEHPAHKAIPRDAVESFNSVQFMVEPYSADRYQSDHSHGGNGSIQPD</sequence>
<dbReference type="RefSeq" id="WP_378270463.1">
    <property type="nucleotide sequence ID" value="NZ_JBHUKR010000023.1"/>
</dbReference>
<evidence type="ECO:0000313" key="3">
    <source>
        <dbReference type="Proteomes" id="UP001597417"/>
    </source>
</evidence>
<dbReference type="Proteomes" id="UP001597417">
    <property type="component" value="Unassembled WGS sequence"/>
</dbReference>
<protein>
    <submittedName>
        <fullName evidence="2">Dabb family protein</fullName>
    </submittedName>
</protein>
<dbReference type="PROSITE" id="PS51502">
    <property type="entry name" value="S_R_A_B_BARREL"/>
    <property type="match status" value="1"/>
</dbReference>
<evidence type="ECO:0000259" key="1">
    <source>
        <dbReference type="PROSITE" id="PS51502"/>
    </source>
</evidence>
<feature type="domain" description="Stress-response A/B barrel" evidence="1">
    <location>
        <begin position="2"/>
        <end position="105"/>
    </location>
</feature>
<comment type="caution">
    <text evidence="2">The sequence shown here is derived from an EMBL/GenBank/DDBJ whole genome shotgun (WGS) entry which is preliminary data.</text>
</comment>
<name>A0ABW5G347_9PSEU</name>
<proteinExistence type="predicted"/>
<organism evidence="2 3">
    <name type="scientific">Amycolatopsis pigmentata</name>
    <dbReference type="NCBI Taxonomy" id="450801"/>
    <lineage>
        <taxon>Bacteria</taxon>
        <taxon>Bacillati</taxon>
        <taxon>Actinomycetota</taxon>
        <taxon>Actinomycetes</taxon>
        <taxon>Pseudonocardiales</taxon>
        <taxon>Pseudonocardiaceae</taxon>
        <taxon>Amycolatopsis</taxon>
    </lineage>
</organism>
<dbReference type="Pfam" id="PF07876">
    <property type="entry name" value="Dabb"/>
    <property type="match status" value="1"/>
</dbReference>
<gene>
    <name evidence="2" type="ORF">ACFSXZ_35845</name>
</gene>
<dbReference type="SUPFAM" id="SSF54909">
    <property type="entry name" value="Dimeric alpha+beta barrel"/>
    <property type="match status" value="1"/>
</dbReference>
<dbReference type="Gene3D" id="3.30.70.100">
    <property type="match status" value="1"/>
</dbReference>
<dbReference type="InterPro" id="IPR011008">
    <property type="entry name" value="Dimeric_a/b-barrel"/>
</dbReference>
<dbReference type="EMBL" id="JBHUKR010000023">
    <property type="protein sequence ID" value="MFD2421719.1"/>
    <property type="molecule type" value="Genomic_DNA"/>
</dbReference>
<dbReference type="InterPro" id="IPR013097">
    <property type="entry name" value="Dabb"/>
</dbReference>
<accession>A0ABW5G347</accession>
<evidence type="ECO:0000313" key="2">
    <source>
        <dbReference type="EMBL" id="MFD2421719.1"/>
    </source>
</evidence>
<reference evidence="3" key="1">
    <citation type="journal article" date="2019" name="Int. J. Syst. Evol. Microbiol.">
        <title>The Global Catalogue of Microorganisms (GCM) 10K type strain sequencing project: providing services to taxonomists for standard genome sequencing and annotation.</title>
        <authorList>
            <consortium name="The Broad Institute Genomics Platform"/>
            <consortium name="The Broad Institute Genome Sequencing Center for Infectious Disease"/>
            <person name="Wu L."/>
            <person name="Ma J."/>
        </authorList>
    </citation>
    <scope>NUCLEOTIDE SEQUENCE [LARGE SCALE GENOMIC DNA]</scope>
    <source>
        <strain evidence="3">CGMCC 4.7645</strain>
    </source>
</reference>
<keyword evidence="3" id="KW-1185">Reference proteome</keyword>